<reference evidence="1" key="1">
    <citation type="submission" date="2018-07" db="EMBL/GenBank/DDBJ databases">
        <authorList>
            <consortium name="GenomeTrakr network: Whole genome sequencing for foodborne pathogen traceback"/>
        </authorList>
    </citation>
    <scope>NUCLEOTIDE SEQUENCE</scope>
    <source>
        <strain evidence="1">MDH-2013-00175</strain>
    </source>
</reference>
<sequence length="28" mass="3357">MARSCITDPRWRELVAQYRYDWIAAADV</sequence>
<name>A0A5U3G5X8_SALET</name>
<proteinExistence type="predicted"/>
<organism evidence="1">
    <name type="scientific">Salmonella enterica I</name>
    <dbReference type="NCBI Taxonomy" id="59201"/>
    <lineage>
        <taxon>Bacteria</taxon>
        <taxon>Pseudomonadati</taxon>
        <taxon>Pseudomonadota</taxon>
        <taxon>Gammaproteobacteria</taxon>
        <taxon>Enterobacterales</taxon>
        <taxon>Enterobacteriaceae</taxon>
        <taxon>Salmonella</taxon>
    </lineage>
</organism>
<protein>
    <submittedName>
        <fullName evidence="1">Large terminase</fullName>
    </submittedName>
</protein>
<evidence type="ECO:0000313" key="1">
    <source>
        <dbReference type="EMBL" id="EBP4061212.1"/>
    </source>
</evidence>
<dbReference type="EMBL" id="AAGLQK010000101">
    <property type="protein sequence ID" value="EBP4061212.1"/>
    <property type="molecule type" value="Genomic_DNA"/>
</dbReference>
<accession>A0A5U3G5X8</accession>
<gene>
    <name evidence="1" type="ORF">Z599_26670</name>
</gene>
<dbReference type="AlphaFoldDB" id="A0A5U3G5X8"/>
<feature type="non-terminal residue" evidence="1">
    <location>
        <position position="28"/>
    </location>
</feature>
<comment type="caution">
    <text evidence="1">The sequence shown here is derived from an EMBL/GenBank/DDBJ whole genome shotgun (WGS) entry which is preliminary data.</text>
</comment>